<name>A0ABQ9I6A6_9NEOP</name>
<evidence type="ECO:0000313" key="1">
    <source>
        <dbReference type="EMBL" id="KAJ8891891.1"/>
    </source>
</evidence>
<organism evidence="1 2">
    <name type="scientific">Dryococelus australis</name>
    <dbReference type="NCBI Taxonomy" id="614101"/>
    <lineage>
        <taxon>Eukaryota</taxon>
        <taxon>Metazoa</taxon>
        <taxon>Ecdysozoa</taxon>
        <taxon>Arthropoda</taxon>
        <taxon>Hexapoda</taxon>
        <taxon>Insecta</taxon>
        <taxon>Pterygota</taxon>
        <taxon>Neoptera</taxon>
        <taxon>Polyneoptera</taxon>
        <taxon>Phasmatodea</taxon>
        <taxon>Verophasmatodea</taxon>
        <taxon>Anareolatae</taxon>
        <taxon>Phasmatidae</taxon>
        <taxon>Eurycanthinae</taxon>
        <taxon>Dryococelus</taxon>
    </lineage>
</organism>
<evidence type="ECO:0000313" key="2">
    <source>
        <dbReference type="Proteomes" id="UP001159363"/>
    </source>
</evidence>
<dbReference type="InterPro" id="IPR036397">
    <property type="entry name" value="RNaseH_sf"/>
</dbReference>
<protein>
    <recommendedName>
        <fullName evidence="3">Transposase</fullName>
    </recommendedName>
</protein>
<dbReference type="EMBL" id="JARBHB010000002">
    <property type="protein sequence ID" value="KAJ8891891.1"/>
    <property type="molecule type" value="Genomic_DNA"/>
</dbReference>
<comment type="caution">
    <text evidence="1">The sequence shown here is derived from an EMBL/GenBank/DDBJ whole genome shotgun (WGS) entry which is preliminary data.</text>
</comment>
<dbReference type="Proteomes" id="UP001159363">
    <property type="component" value="Chromosome 2"/>
</dbReference>
<sequence length="198" mass="22541">MRKCGMSYRATASKLGICKTKQTYEERHCSRLAAERSGRPKIASLREDRTIAGSSRRHRRTSIPIIQRGFMEKTCKSASPMNCSRRLHSAGLGSYVAIIKPLQTAISGKNRRIWCNTKKNWRMERLPKVLFSDESRLQLFPNQRVRVRRTTTEKFLPEYLSPAVQGGGDSVMIWGCMSANGTGILRFVNGSMDFKEYT</sequence>
<evidence type="ECO:0008006" key="3">
    <source>
        <dbReference type="Google" id="ProtNLM"/>
    </source>
</evidence>
<keyword evidence="2" id="KW-1185">Reference proteome</keyword>
<dbReference type="Gene3D" id="3.30.420.10">
    <property type="entry name" value="Ribonuclease H-like superfamily/Ribonuclease H"/>
    <property type="match status" value="1"/>
</dbReference>
<gene>
    <name evidence="1" type="ORF">PR048_004447</name>
</gene>
<reference evidence="1 2" key="1">
    <citation type="submission" date="2023-02" db="EMBL/GenBank/DDBJ databases">
        <title>LHISI_Scaffold_Assembly.</title>
        <authorList>
            <person name="Stuart O.P."/>
            <person name="Cleave R."/>
            <person name="Magrath M.J.L."/>
            <person name="Mikheyev A.S."/>
        </authorList>
    </citation>
    <scope>NUCLEOTIDE SEQUENCE [LARGE SCALE GENOMIC DNA]</scope>
    <source>
        <strain evidence="1">Daus_M_001</strain>
        <tissue evidence="1">Leg muscle</tissue>
    </source>
</reference>
<proteinExistence type="predicted"/>
<accession>A0ABQ9I6A6</accession>